<gene>
    <name evidence="2" type="ORF">FHS22_000321</name>
</gene>
<keyword evidence="1" id="KW-0732">Signal</keyword>
<sequence length="138" mass="15651">MRRPSRLTLSIATAAVALTASAPPAQAALRHNDYYDDYLVLYFDDDFGGFPAVYWKSDPAMIRHDSDKASSVRNNTDAAWVLYDDKNYRDRAFCIPPHHEVRDLGWPAYKFNDKVSSVERLPYTAPCGGRPRIGDPIR</sequence>
<reference evidence="2 3" key="1">
    <citation type="submission" date="2020-08" db="EMBL/GenBank/DDBJ databases">
        <title>Genomic Encyclopedia of Type Strains, Phase III (KMG-III): the genomes of soil and plant-associated and newly described type strains.</title>
        <authorList>
            <person name="Whitman W."/>
        </authorList>
    </citation>
    <scope>NUCLEOTIDE SEQUENCE [LARGE SCALE GENOMIC DNA]</scope>
    <source>
        <strain evidence="2 3">CECT 3303</strain>
    </source>
</reference>
<name>A0A841CW72_PLAVE</name>
<evidence type="ECO:0008006" key="4">
    <source>
        <dbReference type="Google" id="ProtNLM"/>
    </source>
</evidence>
<feature type="chain" id="PRO_5032445316" description="Secreted protein" evidence="1">
    <location>
        <begin position="28"/>
        <end position="138"/>
    </location>
</feature>
<feature type="signal peptide" evidence="1">
    <location>
        <begin position="1"/>
        <end position="27"/>
    </location>
</feature>
<protein>
    <recommendedName>
        <fullName evidence="4">Secreted protein</fullName>
    </recommendedName>
</protein>
<dbReference type="RefSeq" id="WP_184937659.1">
    <property type="nucleotide sequence ID" value="NZ_BAAAWZ010000001.1"/>
</dbReference>
<dbReference type="Proteomes" id="UP000562352">
    <property type="component" value="Unassembled WGS sequence"/>
</dbReference>
<keyword evidence="3" id="KW-1185">Reference proteome</keyword>
<organism evidence="2 3">
    <name type="scientific">Planomonospora venezuelensis</name>
    <dbReference type="NCBI Taxonomy" id="1999"/>
    <lineage>
        <taxon>Bacteria</taxon>
        <taxon>Bacillati</taxon>
        <taxon>Actinomycetota</taxon>
        <taxon>Actinomycetes</taxon>
        <taxon>Streptosporangiales</taxon>
        <taxon>Streptosporangiaceae</taxon>
        <taxon>Planomonospora</taxon>
    </lineage>
</organism>
<dbReference type="SUPFAM" id="SSF49695">
    <property type="entry name" value="gamma-Crystallin-like"/>
    <property type="match status" value="1"/>
</dbReference>
<dbReference type="Gene3D" id="2.60.20.10">
    <property type="entry name" value="Crystallins"/>
    <property type="match status" value="1"/>
</dbReference>
<dbReference type="AlphaFoldDB" id="A0A841CW72"/>
<dbReference type="InterPro" id="IPR011024">
    <property type="entry name" value="G_crystallin-like"/>
</dbReference>
<comment type="caution">
    <text evidence="2">The sequence shown here is derived from an EMBL/GenBank/DDBJ whole genome shotgun (WGS) entry which is preliminary data.</text>
</comment>
<proteinExistence type="predicted"/>
<dbReference type="Pfam" id="PF03995">
    <property type="entry name" value="Inhibitor_I36"/>
    <property type="match status" value="1"/>
</dbReference>
<evidence type="ECO:0000313" key="3">
    <source>
        <dbReference type="Proteomes" id="UP000562352"/>
    </source>
</evidence>
<evidence type="ECO:0000313" key="2">
    <source>
        <dbReference type="EMBL" id="MBB5961083.1"/>
    </source>
</evidence>
<dbReference type="EMBL" id="JACHJJ010000001">
    <property type="protein sequence ID" value="MBB5961083.1"/>
    <property type="molecule type" value="Genomic_DNA"/>
</dbReference>
<accession>A0A841CW72</accession>
<evidence type="ECO:0000256" key="1">
    <source>
        <dbReference type="SAM" id="SignalP"/>
    </source>
</evidence>